<protein>
    <recommendedName>
        <fullName evidence="3">DDE Tnp4 domain-containing protein</fullName>
    </recommendedName>
</protein>
<name>A0A840PW63_9PSEU</name>
<dbReference type="AlphaFoldDB" id="A0A840PW63"/>
<accession>A0A840PW63</accession>
<dbReference type="RefSeq" id="WP_184722080.1">
    <property type="nucleotide sequence ID" value="NZ_JACHIW010000001.1"/>
</dbReference>
<dbReference type="Proteomes" id="UP000584374">
    <property type="component" value="Unassembled WGS sequence"/>
</dbReference>
<evidence type="ECO:0000313" key="5">
    <source>
        <dbReference type="Proteomes" id="UP000584374"/>
    </source>
</evidence>
<organism evidence="4 5">
    <name type="scientific">Saccharopolyspora phatthalungensis</name>
    <dbReference type="NCBI Taxonomy" id="664693"/>
    <lineage>
        <taxon>Bacteria</taxon>
        <taxon>Bacillati</taxon>
        <taxon>Actinomycetota</taxon>
        <taxon>Actinomycetes</taxon>
        <taxon>Pseudonocardiales</taxon>
        <taxon>Pseudonocardiaceae</taxon>
        <taxon>Saccharopolyspora</taxon>
    </lineage>
</organism>
<dbReference type="EMBL" id="JACHIW010000001">
    <property type="protein sequence ID" value="MBB5152566.1"/>
    <property type="molecule type" value="Genomic_DNA"/>
</dbReference>
<keyword evidence="5" id="KW-1185">Reference proteome</keyword>
<feature type="domain" description="DDE Tnp4" evidence="3">
    <location>
        <begin position="116"/>
        <end position="272"/>
    </location>
</feature>
<dbReference type="Pfam" id="PF13359">
    <property type="entry name" value="DDE_Tnp_4"/>
    <property type="match status" value="1"/>
</dbReference>
<evidence type="ECO:0000256" key="1">
    <source>
        <dbReference type="ARBA" id="ARBA00001968"/>
    </source>
</evidence>
<dbReference type="InterPro" id="IPR027806">
    <property type="entry name" value="HARBI1_dom"/>
</dbReference>
<sequence>MTTQKNLAEGAAPIIYQVQLPVSTRTLQVVSDLISARRKKIGSRWRKALPGKQAIIALAVLRHDQRLLDLAGGNGVSASTIRRWVLEVIDLLAARAPRLDRVLATTARTGGEVVLLDGTLIPTHRRSGHDNRRYYSGKHKRHGLLFLALTDDAGNLLWLSAATPGRASEVTTARHAKLTTKLRDAGLGAMCDLGFTGLEDDPTQPVIIIGRRAARARPLTDAEKQANQLLARERAAGEHGFADLKNWRILTRLRMHTRHATRLLRALLVLTNLEITR</sequence>
<evidence type="ECO:0000256" key="2">
    <source>
        <dbReference type="ARBA" id="ARBA00022723"/>
    </source>
</evidence>
<evidence type="ECO:0000313" key="4">
    <source>
        <dbReference type="EMBL" id="MBB5152566.1"/>
    </source>
</evidence>
<comment type="caution">
    <text evidence="4">The sequence shown here is derived from an EMBL/GenBank/DDBJ whole genome shotgun (WGS) entry which is preliminary data.</text>
</comment>
<dbReference type="GO" id="GO:0046872">
    <property type="term" value="F:metal ion binding"/>
    <property type="evidence" value="ECO:0007669"/>
    <property type="project" value="UniProtKB-KW"/>
</dbReference>
<comment type="cofactor">
    <cofactor evidence="1">
        <name>a divalent metal cation</name>
        <dbReference type="ChEBI" id="CHEBI:60240"/>
    </cofactor>
</comment>
<gene>
    <name evidence="4" type="ORF">BJ970_000100</name>
</gene>
<evidence type="ECO:0000259" key="3">
    <source>
        <dbReference type="Pfam" id="PF13359"/>
    </source>
</evidence>
<proteinExistence type="predicted"/>
<reference evidence="4 5" key="1">
    <citation type="submission" date="2020-08" db="EMBL/GenBank/DDBJ databases">
        <title>Sequencing the genomes of 1000 actinobacteria strains.</title>
        <authorList>
            <person name="Klenk H.-P."/>
        </authorList>
    </citation>
    <scope>NUCLEOTIDE SEQUENCE [LARGE SCALE GENOMIC DNA]</scope>
    <source>
        <strain evidence="4 5">DSM 45584</strain>
    </source>
</reference>
<keyword evidence="2" id="KW-0479">Metal-binding</keyword>